<protein>
    <submittedName>
        <fullName evidence="10">MFS transporter, DHA1 family, bicyclomycin/chloramphenicol resistance protein</fullName>
    </submittedName>
</protein>
<dbReference type="Gene3D" id="1.20.1720.10">
    <property type="entry name" value="Multidrug resistance protein D"/>
    <property type="match status" value="1"/>
</dbReference>
<feature type="transmembrane region" description="Helical" evidence="8">
    <location>
        <begin position="95"/>
        <end position="112"/>
    </location>
</feature>
<dbReference type="RefSeq" id="WP_231988086.1">
    <property type="nucleotide sequence ID" value="NZ_LT629710.1"/>
</dbReference>
<keyword evidence="5 8" id="KW-0812">Transmembrane</keyword>
<dbReference type="GO" id="GO:1990961">
    <property type="term" value="P:xenobiotic detoxification by transmembrane export across the plasma membrane"/>
    <property type="evidence" value="ECO:0007669"/>
    <property type="project" value="InterPro"/>
</dbReference>
<feature type="transmembrane region" description="Helical" evidence="8">
    <location>
        <begin position="155"/>
        <end position="174"/>
    </location>
</feature>
<dbReference type="PROSITE" id="PS00216">
    <property type="entry name" value="SUGAR_TRANSPORT_1"/>
    <property type="match status" value="1"/>
</dbReference>
<dbReference type="InterPro" id="IPR036259">
    <property type="entry name" value="MFS_trans_sf"/>
</dbReference>
<feature type="transmembrane region" description="Helical" evidence="8">
    <location>
        <begin position="67"/>
        <end position="89"/>
    </location>
</feature>
<feature type="transmembrane region" description="Helical" evidence="8">
    <location>
        <begin position="297"/>
        <end position="320"/>
    </location>
</feature>
<dbReference type="InterPro" id="IPR011701">
    <property type="entry name" value="MFS"/>
</dbReference>
<evidence type="ECO:0000256" key="1">
    <source>
        <dbReference type="ARBA" id="ARBA00004651"/>
    </source>
</evidence>
<dbReference type="SUPFAM" id="SSF103473">
    <property type="entry name" value="MFS general substrate transporter"/>
    <property type="match status" value="1"/>
</dbReference>
<accession>A0A1H0P4U5</accession>
<evidence type="ECO:0000256" key="2">
    <source>
        <dbReference type="ARBA" id="ARBA00006236"/>
    </source>
</evidence>
<evidence type="ECO:0000256" key="5">
    <source>
        <dbReference type="ARBA" id="ARBA00022692"/>
    </source>
</evidence>
<dbReference type="InterPro" id="IPR004812">
    <property type="entry name" value="Efflux_drug-R_Bcr/CmlA"/>
</dbReference>
<dbReference type="Proteomes" id="UP000198741">
    <property type="component" value="Chromosome I"/>
</dbReference>
<evidence type="ECO:0000313" key="11">
    <source>
        <dbReference type="Proteomes" id="UP000198741"/>
    </source>
</evidence>
<feature type="transmembrane region" description="Helical" evidence="8">
    <location>
        <begin position="36"/>
        <end position="55"/>
    </location>
</feature>
<dbReference type="PANTHER" id="PTHR23502">
    <property type="entry name" value="MAJOR FACILITATOR SUPERFAMILY"/>
    <property type="match status" value="1"/>
</dbReference>
<dbReference type="STRING" id="1090615.SAMN04515671_2620"/>
<evidence type="ECO:0000259" key="9">
    <source>
        <dbReference type="PROSITE" id="PS50850"/>
    </source>
</evidence>
<evidence type="ECO:0000256" key="8">
    <source>
        <dbReference type="SAM" id="Phobius"/>
    </source>
</evidence>
<evidence type="ECO:0000256" key="6">
    <source>
        <dbReference type="ARBA" id="ARBA00022989"/>
    </source>
</evidence>
<keyword evidence="6 8" id="KW-1133">Transmembrane helix</keyword>
<organism evidence="10 11">
    <name type="scientific">Nakamurella panacisegetis</name>
    <dbReference type="NCBI Taxonomy" id="1090615"/>
    <lineage>
        <taxon>Bacteria</taxon>
        <taxon>Bacillati</taxon>
        <taxon>Actinomycetota</taxon>
        <taxon>Actinomycetes</taxon>
        <taxon>Nakamurellales</taxon>
        <taxon>Nakamurellaceae</taxon>
        <taxon>Nakamurella</taxon>
    </lineage>
</organism>
<dbReference type="EMBL" id="LT629710">
    <property type="protein sequence ID" value="SDO99993.1"/>
    <property type="molecule type" value="Genomic_DNA"/>
</dbReference>
<feature type="transmembrane region" description="Helical" evidence="8">
    <location>
        <begin position="327"/>
        <end position="345"/>
    </location>
</feature>
<gene>
    <name evidence="10" type="ORF">SAMN04515671_2620</name>
</gene>
<dbReference type="InterPro" id="IPR020846">
    <property type="entry name" value="MFS_dom"/>
</dbReference>
<evidence type="ECO:0000256" key="4">
    <source>
        <dbReference type="ARBA" id="ARBA00022475"/>
    </source>
</evidence>
<proteinExistence type="inferred from homology"/>
<dbReference type="FunFam" id="1.20.1720.10:FF:000005">
    <property type="entry name" value="Bcr/CflA family efflux transporter"/>
    <property type="match status" value="1"/>
</dbReference>
<dbReference type="Pfam" id="PF07690">
    <property type="entry name" value="MFS_1"/>
    <property type="match status" value="1"/>
</dbReference>
<feature type="transmembrane region" description="Helical" evidence="8">
    <location>
        <begin position="203"/>
        <end position="224"/>
    </location>
</feature>
<keyword evidence="11" id="KW-1185">Reference proteome</keyword>
<feature type="transmembrane region" description="Helical" evidence="8">
    <location>
        <begin position="269"/>
        <end position="291"/>
    </location>
</feature>
<dbReference type="PANTHER" id="PTHR23502:SF132">
    <property type="entry name" value="POLYAMINE TRANSPORTER 2-RELATED"/>
    <property type="match status" value="1"/>
</dbReference>
<feature type="domain" description="Major facilitator superfamily (MFS) profile" evidence="9">
    <location>
        <begin position="1"/>
        <end position="382"/>
    </location>
</feature>
<evidence type="ECO:0000256" key="3">
    <source>
        <dbReference type="ARBA" id="ARBA00022448"/>
    </source>
</evidence>
<dbReference type="GO" id="GO:0042910">
    <property type="term" value="F:xenobiotic transmembrane transporter activity"/>
    <property type="evidence" value="ECO:0007669"/>
    <property type="project" value="InterPro"/>
</dbReference>
<reference evidence="10 11" key="1">
    <citation type="submission" date="2016-10" db="EMBL/GenBank/DDBJ databases">
        <authorList>
            <person name="de Groot N.N."/>
        </authorList>
    </citation>
    <scope>NUCLEOTIDE SEQUENCE [LARGE SCALE GENOMIC DNA]</scope>
    <source>
        <strain evidence="11">P4-7,KCTC 19426,CECT 7604</strain>
    </source>
</reference>
<keyword evidence="3" id="KW-0813">Transport</keyword>
<evidence type="ECO:0000313" key="10">
    <source>
        <dbReference type="EMBL" id="SDO99993.1"/>
    </source>
</evidence>
<dbReference type="GO" id="GO:0005886">
    <property type="term" value="C:plasma membrane"/>
    <property type="evidence" value="ECO:0007669"/>
    <property type="project" value="UniProtKB-SubCell"/>
</dbReference>
<comment type="similarity">
    <text evidence="2">Belongs to the major facilitator superfamily. Bcr/CmlA family.</text>
</comment>
<dbReference type="AlphaFoldDB" id="A0A1H0P4U5"/>
<feature type="transmembrane region" description="Helical" evidence="8">
    <location>
        <begin position="244"/>
        <end position="262"/>
    </location>
</feature>
<sequence>MITLGALSAFGPLCMDMYLPSLPELSVSLSSTASAAQLSLSACIVGLGAGQLVVGPFSDRLGRRRPLLIGLLLFVVTSALCAVTTSMALLIGLRLVQGAAGAAGIVLCRAIVADRFTGKAAASYFSTIAAINGLAPIMAPVFGAQVLRIGTWRTVFWVLTGIGVVLTVLAVWLVRETLPPERRSREGLSGTFRTFGRLLTDRVFLGYAIAGSTVCAAMFGYISASPFLLQDGFHLSPQTFSFCFAANAFGIVATSSLGGLLLRRTTSVVLMRWGVGQCVVGAAMLAAALLAGTTLPWLLVSLFVMVSSVGFALPHASVLAMDRHRTVAGAASALIGAFQYAFGAVTSRLVSFGDKTAGTALAFTALGAAALAVAGLLMARRGSPALEPARVAAST</sequence>
<evidence type="ECO:0000256" key="7">
    <source>
        <dbReference type="ARBA" id="ARBA00023136"/>
    </source>
</evidence>
<keyword evidence="4" id="KW-1003">Cell membrane</keyword>
<dbReference type="CDD" id="cd17320">
    <property type="entry name" value="MFS_MdfA_MDR_like"/>
    <property type="match status" value="1"/>
</dbReference>
<dbReference type="NCBIfam" id="TIGR00710">
    <property type="entry name" value="efflux_Bcr_CflA"/>
    <property type="match status" value="1"/>
</dbReference>
<feature type="transmembrane region" description="Helical" evidence="8">
    <location>
        <begin position="124"/>
        <end position="143"/>
    </location>
</feature>
<keyword evidence="7 8" id="KW-0472">Membrane</keyword>
<name>A0A1H0P4U5_9ACTN</name>
<comment type="subcellular location">
    <subcellularLocation>
        <location evidence="1">Cell membrane</location>
        <topology evidence="1">Multi-pass membrane protein</topology>
    </subcellularLocation>
</comment>
<dbReference type="PROSITE" id="PS50850">
    <property type="entry name" value="MFS"/>
    <property type="match status" value="1"/>
</dbReference>
<dbReference type="InterPro" id="IPR005829">
    <property type="entry name" value="Sugar_transporter_CS"/>
</dbReference>
<feature type="transmembrane region" description="Helical" evidence="8">
    <location>
        <begin position="357"/>
        <end position="379"/>
    </location>
</feature>